<dbReference type="InterPro" id="IPR054470">
    <property type="entry name" value="FIMAH_dom"/>
</dbReference>
<keyword evidence="4" id="KW-0378">Hydrolase</keyword>
<keyword evidence="6" id="KW-0482">Metalloprotease</keyword>
<dbReference type="EMBL" id="JAANNP010000047">
    <property type="protein sequence ID" value="NHC15694.1"/>
    <property type="molecule type" value="Genomic_DNA"/>
</dbReference>
<accession>A0ABX0GXM4</accession>
<dbReference type="GO" id="GO:0004180">
    <property type="term" value="F:carboxypeptidase activity"/>
    <property type="evidence" value="ECO:0007669"/>
    <property type="project" value="UniProtKB-KW"/>
</dbReference>
<evidence type="ECO:0000256" key="7">
    <source>
        <dbReference type="PROSITE-ProRule" id="PRU01379"/>
    </source>
</evidence>
<evidence type="ECO:0000256" key="1">
    <source>
        <dbReference type="ARBA" id="ARBA00001947"/>
    </source>
</evidence>
<comment type="caution">
    <text evidence="11">The sequence shown here is derived from an EMBL/GenBank/DDBJ whole genome shotgun (WGS) entry which is preliminary data.</text>
</comment>
<dbReference type="SUPFAM" id="SSF53187">
    <property type="entry name" value="Zn-dependent exopeptidases"/>
    <property type="match status" value="1"/>
</dbReference>
<dbReference type="Pfam" id="PF22888">
    <property type="entry name" value="FIMAH"/>
    <property type="match status" value="1"/>
</dbReference>
<evidence type="ECO:0000256" key="8">
    <source>
        <dbReference type="SAM" id="MobiDB-lite"/>
    </source>
</evidence>
<dbReference type="Pfam" id="PF13290">
    <property type="entry name" value="CHB_HEX_C_1"/>
    <property type="match status" value="1"/>
</dbReference>
<dbReference type="PANTHER" id="PTHR11705:SF143">
    <property type="entry name" value="SLL0236 PROTEIN"/>
    <property type="match status" value="1"/>
</dbReference>
<protein>
    <submittedName>
        <fullName evidence="11">Zinc carboxypeptidase</fullName>
    </submittedName>
</protein>
<feature type="signal peptide" evidence="9">
    <location>
        <begin position="1"/>
        <end position="30"/>
    </location>
</feature>
<comment type="similarity">
    <text evidence="2 7">Belongs to the peptidase M14 family.</text>
</comment>
<dbReference type="InterPro" id="IPR000834">
    <property type="entry name" value="Peptidase_M14"/>
</dbReference>
<dbReference type="Gene3D" id="3.40.630.10">
    <property type="entry name" value="Zn peptidases"/>
    <property type="match status" value="1"/>
</dbReference>
<evidence type="ECO:0000256" key="6">
    <source>
        <dbReference type="ARBA" id="ARBA00023049"/>
    </source>
</evidence>
<keyword evidence="12" id="KW-1185">Reference proteome</keyword>
<evidence type="ECO:0000313" key="11">
    <source>
        <dbReference type="EMBL" id="NHC15694.1"/>
    </source>
</evidence>
<evidence type="ECO:0000313" key="12">
    <source>
        <dbReference type="Proteomes" id="UP000800981"/>
    </source>
</evidence>
<sequence>MKAGRLRRSRQLVVLLAVPVVAATAPIAAGANSATASAPAASTVVSGPEEPEVVAVVVPNDTAVNMLVSLGFDVTEYKKPVENGFELHVVATDQEKQDLEAHGFDVGRTVFSSEQMEEVREERAETVQTLAAADAAVDADTLTVLRADWFTSVGGQTYISTEIRSSLGADSTTTVTASWEGGSATLSRFVDAGQYMYHRMASPVPVDKVPATVTFTSSKGGTVTAPVKKWLGKAPENPGAQLASGFVDHYMDPTEVTKRIESLAAEFPQLASIVELPYKTNGYRRKAQLTVGTATASAFYVTSKAWGHEGGNSLTLSVVAPSAADSPLSVSVAGNDVTVSLATNGSGAATSTAAQVVAAINASAPASALLTATPYRTSTGAGVVAPLARTALTDNLKAPASVSRDPFTMKAIRIGKTRDGSKTGVFANAQEHAREWVTPLVAIETAERLLRNYATDAATRNLVDDLDIFIMPTTNPDGGHYSMYDSNSQRKNMTNYCDPAQSDPGYRNNWGVDINRNFSVGSAFDGYNGASTPTTSPTACRSDTFAGPSELSEPESRNEVWLTQQFPNIKFAMNIHSYGGYFMWPPGAYKTAGRESLPRPTYGEESYFWQTADHVLSRVQDFRGTATWPGRTGPVIDVLYSAAGNSADEHWYNRGIYGFDFEVGADLWNPTTKTWQAVGFQPPFAEGYAESQEFAGGLVGLFQVAREYELDDVRPDSWVTVKSRTATTTTFSIETSEPATVYYTLDGSKPTTSSTKLQNAALREGAETFTVSNDTVVSFFAVDAPGNVENGYSSGAANGYESWKVTAGRTTYDDIDATLAMYRAADRLSAAKAASFSERLLRAKAEAARGGEVRTIGYLEQFIARVENQLNNDPIARDALVRAAQQLIDQLQAAEDSENAVLAKNAA</sequence>
<keyword evidence="9" id="KW-0732">Signal</keyword>
<feature type="compositionally biased region" description="Polar residues" evidence="8">
    <location>
        <begin position="530"/>
        <end position="541"/>
    </location>
</feature>
<feature type="active site" description="Proton donor/acceptor" evidence="7">
    <location>
        <position position="662"/>
    </location>
</feature>
<dbReference type="RefSeq" id="WP_166284188.1">
    <property type="nucleotide sequence ID" value="NZ_JAANNP010000047.1"/>
</dbReference>
<reference evidence="11 12" key="1">
    <citation type="submission" date="2020-03" db="EMBL/GenBank/DDBJ databases">
        <title>Two novel Motilibacter sp.</title>
        <authorList>
            <person name="Liu S."/>
        </authorList>
    </citation>
    <scope>NUCLEOTIDE SEQUENCE [LARGE SCALE GENOMIC DNA]</scope>
    <source>
        <strain evidence="11 12">E257</strain>
    </source>
</reference>
<proteinExistence type="inferred from homology"/>
<dbReference type="SMART" id="SM00631">
    <property type="entry name" value="Zn_pept"/>
    <property type="match status" value="1"/>
</dbReference>
<feature type="chain" id="PRO_5047386046" evidence="9">
    <location>
        <begin position="31"/>
        <end position="907"/>
    </location>
</feature>
<evidence type="ECO:0000259" key="10">
    <source>
        <dbReference type="PROSITE" id="PS52035"/>
    </source>
</evidence>
<feature type="domain" description="Peptidase M14" evidence="10">
    <location>
        <begin position="373"/>
        <end position="705"/>
    </location>
</feature>
<comment type="cofactor">
    <cofactor evidence="1">
        <name>Zn(2+)</name>
        <dbReference type="ChEBI" id="CHEBI:29105"/>
    </cofactor>
</comment>
<name>A0ABX0GXM4_9ACTN</name>
<dbReference type="Proteomes" id="UP000800981">
    <property type="component" value="Unassembled WGS sequence"/>
</dbReference>
<evidence type="ECO:0000256" key="4">
    <source>
        <dbReference type="ARBA" id="ARBA00022801"/>
    </source>
</evidence>
<keyword evidence="3" id="KW-0645">Protease</keyword>
<dbReference type="InterPro" id="IPR059177">
    <property type="entry name" value="GH29D-like_dom"/>
</dbReference>
<evidence type="ECO:0000256" key="2">
    <source>
        <dbReference type="ARBA" id="ARBA00005988"/>
    </source>
</evidence>
<evidence type="ECO:0000256" key="3">
    <source>
        <dbReference type="ARBA" id="ARBA00022670"/>
    </source>
</evidence>
<evidence type="ECO:0000256" key="9">
    <source>
        <dbReference type="SAM" id="SignalP"/>
    </source>
</evidence>
<dbReference type="PANTHER" id="PTHR11705">
    <property type="entry name" value="PROTEASE FAMILY M14 CARBOXYPEPTIDASE A,B"/>
    <property type="match status" value="1"/>
</dbReference>
<gene>
    <name evidence="11" type="ORF">G9H71_18080</name>
</gene>
<organism evidence="11 12">
    <name type="scientific">Motilibacter deserti</name>
    <dbReference type="NCBI Taxonomy" id="2714956"/>
    <lineage>
        <taxon>Bacteria</taxon>
        <taxon>Bacillati</taxon>
        <taxon>Actinomycetota</taxon>
        <taxon>Actinomycetes</taxon>
        <taxon>Motilibacterales</taxon>
        <taxon>Motilibacteraceae</taxon>
        <taxon>Motilibacter</taxon>
    </lineage>
</organism>
<evidence type="ECO:0000256" key="5">
    <source>
        <dbReference type="ARBA" id="ARBA00022833"/>
    </source>
</evidence>
<keyword evidence="5" id="KW-0862">Zinc</keyword>
<dbReference type="Pfam" id="PF00246">
    <property type="entry name" value="Peptidase_M14"/>
    <property type="match status" value="1"/>
</dbReference>
<keyword evidence="11" id="KW-0121">Carboxypeptidase</keyword>
<dbReference type="PROSITE" id="PS52035">
    <property type="entry name" value="PEPTIDASE_M14"/>
    <property type="match status" value="1"/>
</dbReference>
<feature type="region of interest" description="Disordered" evidence="8">
    <location>
        <begin position="530"/>
        <end position="557"/>
    </location>
</feature>